<dbReference type="SUPFAM" id="SSF53187">
    <property type="entry name" value="Zn-dependent exopeptidases"/>
    <property type="match status" value="1"/>
</dbReference>
<proteinExistence type="predicted"/>
<name>A0A5C6ZFY4_9FLAO</name>
<evidence type="ECO:0000313" key="3">
    <source>
        <dbReference type="EMBL" id="TXD88571.1"/>
    </source>
</evidence>
<feature type="chain" id="PRO_5023136114" evidence="1">
    <location>
        <begin position="21"/>
        <end position="328"/>
    </location>
</feature>
<dbReference type="EMBL" id="VORO01000013">
    <property type="protein sequence ID" value="TXD88571.1"/>
    <property type="molecule type" value="Genomic_DNA"/>
</dbReference>
<dbReference type="PANTHER" id="PTHR12147:SF26">
    <property type="entry name" value="PEPTIDASE M28 DOMAIN-CONTAINING PROTEIN"/>
    <property type="match status" value="1"/>
</dbReference>
<dbReference type="GO" id="GO:0006508">
    <property type="term" value="P:proteolysis"/>
    <property type="evidence" value="ECO:0007669"/>
    <property type="project" value="InterPro"/>
</dbReference>
<protein>
    <submittedName>
        <fullName evidence="3">M20/M25/M40 family metallo-hydrolase</fullName>
    </submittedName>
</protein>
<gene>
    <name evidence="3" type="ORF">ESY86_12590</name>
</gene>
<dbReference type="GO" id="GO:0008235">
    <property type="term" value="F:metalloexopeptidase activity"/>
    <property type="evidence" value="ECO:0007669"/>
    <property type="project" value="InterPro"/>
</dbReference>
<feature type="domain" description="Peptidase M28" evidence="2">
    <location>
        <begin position="104"/>
        <end position="304"/>
    </location>
</feature>
<evidence type="ECO:0000259" key="2">
    <source>
        <dbReference type="Pfam" id="PF04389"/>
    </source>
</evidence>
<sequence>MKSITSFFILLLLLSCKSSDKPTTTSNNIPSSELKQTVEYLSSDELLGREAGSDGIEKAAVYLEKQMKANGVQPYFKTYRDTFEFQDTRAAQAGETPKTINAFNVVGVVEGSDPKLKKEYILLGAHYDHIGLGKVVEGDSIANGANDNAAGTSAVLALANHFANAKSNKRSLIFALFSSEEKGLLGSKHLAEKLKEENVNLYAMVNFEMIGVPMKDREYEAYLTGFEASNMAEKMNEYAGSNLLGFLPKAKEYQLFMRSDNYPFYEQFKLPAQTISTFDFTNYDYYHHVDDEAELMDYEHMANLITKMIPVIEKMSNTPTQDIKLYEN</sequence>
<keyword evidence="3" id="KW-0378">Hydrolase</keyword>
<dbReference type="Gene3D" id="3.40.630.10">
    <property type="entry name" value="Zn peptidases"/>
    <property type="match status" value="1"/>
</dbReference>
<dbReference type="InterPro" id="IPR007484">
    <property type="entry name" value="Peptidase_M28"/>
</dbReference>
<organism evidence="3 4">
    <name type="scientific">Subsaximicrobium wynnwilliamsii</name>
    <dbReference type="NCBI Taxonomy" id="291179"/>
    <lineage>
        <taxon>Bacteria</taxon>
        <taxon>Pseudomonadati</taxon>
        <taxon>Bacteroidota</taxon>
        <taxon>Flavobacteriia</taxon>
        <taxon>Flavobacteriales</taxon>
        <taxon>Flavobacteriaceae</taxon>
        <taxon>Subsaximicrobium</taxon>
    </lineage>
</organism>
<comment type="caution">
    <text evidence="3">The sequence shown here is derived from an EMBL/GenBank/DDBJ whole genome shotgun (WGS) entry which is preliminary data.</text>
</comment>
<keyword evidence="4" id="KW-1185">Reference proteome</keyword>
<feature type="signal peptide" evidence="1">
    <location>
        <begin position="1"/>
        <end position="20"/>
    </location>
</feature>
<evidence type="ECO:0000313" key="4">
    <source>
        <dbReference type="Proteomes" id="UP000321578"/>
    </source>
</evidence>
<dbReference type="OrthoDB" id="9764939at2"/>
<keyword evidence="1" id="KW-0732">Signal</keyword>
<dbReference type="AlphaFoldDB" id="A0A5C6ZFY4"/>
<dbReference type="PROSITE" id="PS51257">
    <property type="entry name" value="PROKAR_LIPOPROTEIN"/>
    <property type="match status" value="1"/>
</dbReference>
<dbReference type="Proteomes" id="UP000321578">
    <property type="component" value="Unassembled WGS sequence"/>
</dbReference>
<dbReference type="Pfam" id="PF04389">
    <property type="entry name" value="Peptidase_M28"/>
    <property type="match status" value="1"/>
</dbReference>
<dbReference type="CDD" id="cd03877">
    <property type="entry name" value="M28_like"/>
    <property type="match status" value="1"/>
</dbReference>
<accession>A0A5C6ZFY4</accession>
<dbReference type="PANTHER" id="PTHR12147">
    <property type="entry name" value="METALLOPEPTIDASE M28 FAMILY MEMBER"/>
    <property type="match status" value="1"/>
</dbReference>
<dbReference type="InterPro" id="IPR045175">
    <property type="entry name" value="M28_fam"/>
</dbReference>
<dbReference type="RefSeq" id="WP_147086939.1">
    <property type="nucleotide sequence ID" value="NZ_VORM01000013.1"/>
</dbReference>
<evidence type="ECO:0000256" key="1">
    <source>
        <dbReference type="SAM" id="SignalP"/>
    </source>
</evidence>
<reference evidence="3 4" key="1">
    <citation type="submission" date="2019-08" db="EMBL/GenBank/DDBJ databases">
        <title>Genomes of Subsaximicrobium wynnwilliamsii strains.</title>
        <authorList>
            <person name="Bowman J.P."/>
        </authorList>
    </citation>
    <scope>NUCLEOTIDE SEQUENCE [LARGE SCALE GENOMIC DNA]</scope>
    <source>
        <strain evidence="3 4">2-80-2</strain>
    </source>
</reference>